<evidence type="ECO:0000256" key="2">
    <source>
        <dbReference type="ARBA" id="ARBA00022598"/>
    </source>
</evidence>
<dbReference type="Gene3D" id="3.30.470.20">
    <property type="entry name" value="ATP-grasp fold, B domain"/>
    <property type="match status" value="1"/>
</dbReference>
<dbReference type="Pfam" id="PF00364">
    <property type="entry name" value="Biotin_lipoyl"/>
    <property type="match status" value="1"/>
</dbReference>
<evidence type="ECO:0000256" key="1">
    <source>
        <dbReference type="ARBA" id="ARBA00001953"/>
    </source>
</evidence>
<dbReference type="PROSITE" id="PS00867">
    <property type="entry name" value="CPSASE_2"/>
    <property type="match status" value="1"/>
</dbReference>
<keyword evidence="8" id="KW-0175">Coiled coil</keyword>
<dbReference type="Proteomes" id="UP001432216">
    <property type="component" value="Chromosome 11"/>
</dbReference>
<protein>
    <submittedName>
        <fullName evidence="11">Urea carboxylase</fullName>
    </submittedName>
</protein>
<dbReference type="InterPro" id="IPR003833">
    <property type="entry name" value="CT_C_D"/>
</dbReference>
<dbReference type="Gene3D" id="3.30.1360.40">
    <property type="match status" value="1"/>
</dbReference>
<dbReference type="SMART" id="SM00878">
    <property type="entry name" value="Biotin_carb_C"/>
    <property type="match status" value="1"/>
</dbReference>
<dbReference type="SUPFAM" id="SSF51246">
    <property type="entry name" value="Rudiment single hybrid motif"/>
    <property type="match status" value="1"/>
</dbReference>
<keyword evidence="2" id="KW-0436">Ligase</keyword>
<dbReference type="GeneID" id="89992747"/>
<dbReference type="InterPro" id="IPR011054">
    <property type="entry name" value="Rudment_hybrid_motif"/>
</dbReference>
<dbReference type="PROSITE" id="PS00866">
    <property type="entry name" value="CPSASE_1"/>
    <property type="match status" value="1"/>
</dbReference>
<dbReference type="SUPFAM" id="SSF50891">
    <property type="entry name" value="Cyclophilin-like"/>
    <property type="match status" value="2"/>
</dbReference>
<gene>
    <name evidence="11" type="ORF">IAS62_005978</name>
</gene>
<dbReference type="Pfam" id="PF00289">
    <property type="entry name" value="Biotin_carb_N"/>
    <property type="match status" value="1"/>
</dbReference>
<dbReference type="SUPFAM" id="SSF52440">
    <property type="entry name" value="PreATP-grasp domain"/>
    <property type="match status" value="1"/>
</dbReference>
<dbReference type="InterPro" id="IPR016185">
    <property type="entry name" value="PreATP-grasp_dom_sf"/>
</dbReference>
<accession>A0ABZ2B1D8</accession>
<evidence type="ECO:0000313" key="12">
    <source>
        <dbReference type="Proteomes" id="UP001432216"/>
    </source>
</evidence>
<feature type="coiled-coil region" evidence="8">
    <location>
        <begin position="1088"/>
        <end position="1115"/>
    </location>
</feature>
<dbReference type="Pfam" id="PF02626">
    <property type="entry name" value="CT_A_B"/>
    <property type="match status" value="1"/>
</dbReference>
<dbReference type="InterPro" id="IPR011761">
    <property type="entry name" value="ATP-grasp"/>
</dbReference>
<dbReference type="InterPro" id="IPR005482">
    <property type="entry name" value="Biotin_COase_C"/>
</dbReference>
<dbReference type="InterPro" id="IPR003778">
    <property type="entry name" value="CT_A_B"/>
</dbReference>
<dbReference type="InterPro" id="IPR000089">
    <property type="entry name" value="Biotin_lipoyl"/>
</dbReference>
<evidence type="ECO:0000256" key="6">
    <source>
        <dbReference type="ARBA" id="ARBA00023267"/>
    </source>
</evidence>
<keyword evidence="12" id="KW-1185">Reference proteome</keyword>
<dbReference type="InterPro" id="IPR005479">
    <property type="entry name" value="CPAse_ATP-bd"/>
</dbReference>
<dbReference type="PROSITE" id="PS50975">
    <property type="entry name" value="ATP_GRASP"/>
    <property type="match status" value="1"/>
</dbReference>
<dbReference type="NCBIfam" id="TIGR00724">
    <property type="entry name" value="urea_amlyse_rel"/>
    <property type="match status" value="1"/>
</dbReference>
<evidence type="ECO:0000256" key="7">
    <source>
        <dbReference type="PROSITE-ProRule" id="PRU00409"/>
    </source>
</evidence>
<feature type="domain" description="ATP-grasp" evidence="9">
    <location>
        <begin position="124"/>
        <end position="329"/>
    </location>
</feature>
<dbReference type="InterPro" id="IPR011053">
    <property type="entry name" value="Single_hybrid_motif"/>
</dbReference>
<evidence type="ECO:0000256" key="5">
    <source>
        <dbReference type="ARBA" id="ARBA00022840"/>
    </source>
</evidence>
<proteinExistence type="predicted"/>
<sequence length="1214" mass="133211">MASGKPPKLLIANRGEIALRIMRSAKTLSIPTVSIYTLADASSPHVFEAEESYPIGDGNDPRGYLNIDGIVEIIQKSRSTMVAPGYGFLSENAAFATAVEALGVTFLGPTPTQMTSMGLKHEARAVAIKAGVPVVPGSEGAVNTLENAVKIAGDIGYPILVKASGGGGGMGMQICRDEQDLIDNFDATKAKGQNLFKDPTVFIEKFIIHARHVEVQIFGNGEGHVVHMGERECSVQRRHQKVIEEAPCALLGSDMGKDVRKRMCEAAVKLGELMNYRSAGTVEFVLDVDSPHYDFYFLELNARIQVEHAITEATHPGLDLIALMIRQGLSPNHSLPPSALRQEDYIHFEGHSIEARIYCENPKANFKPCPGQLHEVAWADVGKKGRIDTWVKSGTTVTPHYDPMIAKVVVYGETREEAIHQMLKVLDASKIIGPTTNLDYCKTILRTDAFRDGLIHTTFLDTFPYSPSAIEVLAPGFSTTIQDLPGRFVGLGIPRGGAADMLALQAANILVGNDKTTEGLEMTMMGAKLLFHVSAIVAITGCETYVTLDEENVEMWSSLGIKAGQTLRIGNAKSSGLRSYLAVRGGFHNVSSFEGSKSTFTGAALGGYQGRALLQTDLLTITPFSLDYHKPQAWPSIPKYGNVWGVNVCQGPQWDEEFISSEGMKTLLESQWKVTPASNRSGLRLEGPRVKWARKDGGEGGGHPSNVIDQGYPFATLNMNGDTPVLFGVDAPDMGGFSCVLTVSVADLWKLGQIRPGDTVKFEMIDPTESEYLLSRQQQWLNTLKSPSEWVPSCAAQRSSSIPSTSILHQDRKPDGSDVLLRTAGDRFILYEVGAMALDLSNRVRVELWDRAMRAANIKGVINYNVAVRSAMVQFDPTIISRNELLRIMVEKDKKLENTEDVQLDITTWKFPVVVDDRWCREAVEFYMKTARKEAVYLPSNVEYMAKNNGLPSTAVFDALTKTPWLVLARGFFVMLPFIILDPRHRLVAQKYNPSRTRTPEGAVGLAGVIGAIYPIESAGGYQLLGRTLTPWNAWAEKKCLLDNFDEIEFYPVSEDEFVELERSYKAGSLKPESTKGTFTISKYLKFMASHEKEVEEFKKKQREASEILTEKEEALFAQYAAENEKLAAAGHHKAEGVNEGLPIASPLPASVYKILINLGDTIKSDEQNLVELEAMKTSVLVPAGEGMSGKRVVGVRVVEGDFVNPGDALVYLE</sequence>
<reference evidence="11 12" key="1">
    <citation type="submission" date="2024-01" db="EMBL/GenBank/DDBJ databases">
        <title>Comparative genomics of Cryptococcus and Kwoniella reveals pathogenesis evolution and contrasting modes of karyotype evolution via chromosome fusion or intercentromeric recombination.</title>
        <authorList>
            <person name="Coelho M.A."/>
            <person name="David-Palma M."/>
            <person name="Shea T."/>
            <person name="Bowers K."/>
            <person name="McGinley-Smith S."/>
            <person name="Mohammad A.W."/>
            <person name="Gnirke A."/>
            <person name="Yurkov A.M."/>
            <person name="Nowrousian M."/>
            <person name="Sun S."/>
            <person name="Cuomo C.A."/>
            <person name="Heitman J."/>
        </authorList>
    </citation>
    <scope>NUCLEOTIDE SEQUENCE [LARGE SCALE GENOMIC DNA]</scope>
    <source>
        <strain evidence="11 12">7685027</strain>
    </source>
</reference>
<evidence type="ECO:0000259" key="9">
    <source>
        <dbReference type="PROSITE" id="PS50975"/>
    </source>
</evidence>
<keyword evidence="4" id="KW-0378">Hydrolase</keyword>
<dbReference type="SUPFAM" id="SSF56059">
    <property type="entry name" value="Glutathione synthetase ATP-binding domain-like"/>
    <property type="match status" value="1"/>
</dbReference>
<keyword evidence="6" id="KW-0092">Biotin</keyword>
<evidence type="ECO:0000256" key="3">
    <source>
        <dbReference type="ARBA" id="ARBA00022741"/>
    </source>
</evidence>
<dbReference type="Pfam" id="PF02682">
    <property type="entry name" value="CT_C_D"/>
    <property type="match status" value="1"/>
</dbReference>
<dbReference type="InterPro" id="IPR011764">
    <property type="entry name" value="Biotin_carboxylation_dom"/>
</dbReference>
<dbReference type="InterPro" id="IPR050856">
    <property type="entry name" value="Biotin_carboxylase_complex"/>
</dbReference>
<keyword evidence="3 7" id="KW-0547">Nucleotide-binding</keyword>
<name>A0ABZ2B1D8_9TREE</name>
<dbReference type="PANTHER" id="PTHR18866">
    <property type="entry name" value="CARBOXYLASE:PYRUVATE/ACETYL-COA/PROPIONYL-COA CARBOXYLASE"/>
    <property type="match status" value="1"/>
</dbReference>
<evidence type="ECO:0000256" key="8">
    <source>
        <dbReference type="SAM" id="Coils"/>
    </source>
</evidence>
<dbReference type="Pfam" id="PF02786">
    <property type="entry name" value="CPSase_L_D2"/>
    <property type="match status" value="1"/>
</dbReference>
<dbReference type="Pfam" id="PF02785">
    <property type="entry name" value="Biotin_carb_C"/>
    <property type="match status" value="1"/>
</dbReference>
<dbReference type="SUPFAM" id="SSF51230">
    <property type="entry name" value="Single hybrid motif"/>
    <property type="match status" value="1"/>
</dbReference>
<dbReference type="SMART" id="SM00796">
    <property type="entry name" value="AHS1"/>
    <property type="match status" value="1"/>
</dbReference>
<evidence type="ECO:0000313" key="11">
    <source>
        <dbReference type="EMBL" id="WVO24610.1"/>
    </source>
</evidence>
<dbReference type="PANTHER" id="PTHR18866:SF128">
    <property type="entry name" value="UREA AMIDOLYASE"/>
    <property type="match status" value="1"/>
</dbReference>
<dbReference type="SMART" id="SM00797">
    <property type="entry name" value="AHS2"/>
    <property type="match status" value="1"/>
</dbReference>
<feature type="domain" description="Biotin carboxylation" evidence="10">
    <location>
        <begin position="5"/>
        <end position="465"/>
    </location>
</feature>
<dbReference type="Gene3D" id="2.40.50.100">
    <property type="match status" value="1"/>
</dbReference>
<dbReference type="Gene3D" id="2.40.100.10">
    <property type="entry name" value="Cyclophilin-like"/>
    <property type="match status" value="2"/>
</dbReference>
<evidence type="ECO:0000259" key="10">
    <source>
        <dbReference type="PROSITE" id="PS50979"/>
    </source>
</evidence>
<dbReference type="EMBL" id="CP143816">
    <property type="protein sequence ID" value="WVO24610.1"/>
    <property type="molecule type" value="Genomic_DNA"/>
</dbReference>
<dbReference type="SUPFAM" id="SSF160467">
    <property type="entry name" value="PH0987 N-terminal domain-like"/>
    <property type="match status" value="1"/>
</dbReference>
<dbReference type="PROSITE" id="PS50979">
    <property type="entry name" value="BC"/>
    <property type="match status" value="1"/>
</dbReference>
<keyword evidence="5 7" id="KW-0067">ATP-binding</keyword>
<comment type="cofactor">
    <cofactor evidence="1">
        <name>biotin</name>
        <dbReference type="ChEBI" id="CHEBI:57586"/>
    </cofactor>
</comment>
<dbReference type="RefSeq" id="XP_064723849.1">
    <property type="nucleotide sequence ID" value="XM_064867777.1"/>
</dbReference>
<dbReference type="InterPro" id="IPR005481">
    <property type="entry name" value="BC-like_N"/>
</dbReference>
<evidence type="ECO:0000256" key="4">
    <source>
        <dbReference type="ARBA" id="ARBA00022801"/>
    </source>
</evidence>
<organism evidence="11 12">
    <name type="scientific">Cryptococcus decagattii</name>
    <dbReference type="NCBI Taxonomy" id="1859122"/>
    <lineage>
        <taxon>Eukaryota</taxon>
        <taxon>Fungi</taxon>
        <taxon>Dikarya</taxon>
        <taxon>Basidiomycota</taxon>
        <taxon>Agaricomycotina</taxon>
        <taxon>Tremellomycetes</taxon>
        <taxon>Tremellales</taxon>
        <taxon>Cryptococcaceae</taxon>
        <taxon>Cryptococcus</taxon>
        <taxon>Cryptococcus gattii species complex</taxon>
    </lineage>
</organism>
<dbReference type="InterPro" id="IPR029000">
    <property type="entry name" value="Cyclophilin-like_dom_sf"/>
</dbReference>